<dbReference type="InterPro" id="IPR006054">
    <property type="entry name" value="DnaQ"/>
</dbReference>
<proteinExistence type="predicted"/>
<keyword evidence="12 20" id="KW-0239">DNA-directed DNA polymerase</keyword>
<feature type="domain" description="Exonuclease" evidence="22">
    <location>
        <begin position="5"/>
        <end position="175"/>
    </location>
</feature>
<organism evidence="23 24">
    <name type="scientific">Algimonas arctica</name>
    <dbReference type="NCBI Taxonomy" id="1479486"/>
    <lineage>
        <taxon>Bacteria</taxon>
        <taxon>Pseudomonadati</taxon>
        <taxon>Pseudomonadota</taxon>
        <taxon>Alphaproteobacteria</taxon>
        <taxon>Maricaulales</taxon>
        <taxon>Robiginitomaculaceae</taxon>
        <taxon>Algimonas</taxon>
    </lineage>
</organism>
<dbReference type="EC" id="2.7.7.7" evidence="2 20"/>
<sequence>MAGLREIVFDTETTGFDSQGADRITEIGCIELIDWLPTGEQFHAYVDPERDVPEKVVQITGLTTGFLRGKPKFSERADAFLEFVGDSPLVAHNAKFDMGFINAELRRMGRDEIPDHRFIDTLAMANAAFPGSPASLDALCKRFDISLSARDKHGAIIDSELLARVYLELRGGRERTFGFEPEGDAPQSRSSKQADAKLRPNPLPSRLSDQEKTAHAAFLKQMGGSDIWERVFRRMEGLR</sequence>
<evidence type="ECO:0000256" key="13">
    <source>
        <dbReference type="ARBA" id="ARBA00023211"/>
    </source>
</evidence>
<accession>A0A8J3G1N9</accession>
<dbReference type="InterPro" id="IPR012337">
    <property type="entry name" value="RNaseH-like_sf"/>
</dbReference>
<dbReference type="Proteomes" id="UP000634004">
    <property type="component" value="Unassembled WGS sequence"/>
</dbReference>
<evidence type="ECO:0000256" key="2">
    <source>
        <dbReference type="ARBA" id="ARBA00012417"/>
    </source>
</evidence>
<evidence type="ECO:0000256" key="20">
    <source>
        <dbReference type="RuleBase" id="RU364087"/>
    </source>
</evidence>
<evidence type="ECO:0000256" key="4">
    <source>
        <dbReference type="ARBA" id="ARBA00022679"/>
    </source>
</evidence>
<dbReference type="SMART" id="SM00479">
    <property type="entry name" value="EXOIII"/>
    <property type="match status" value="1"/>
</dbReference>
<evidence type="ECO:0000256" key="18">
    <source>
        <dbReference type="PIRSR" id="PIRSR606309-2"/>
    </source>
</evidence>
<evidence type="ECO:0000256" key="1">
    <source>
        <dbReference type="ARBA" id="ARBA00001936"/>
    </source>
</evidence>
<dbReference type="NCBIfam" id="TIGR00573">
    <property type="entry name" value="dnaq"/>
    <property type="match status" value="1"/>
</dbReference>
<reference evidence="23" key="1">
    <citation type="journal article" date="2014" name="Int. J. Syst. Evol. Microbiol.">
        <title>Complete genome sequence of Corynebacterium casei LMG S-19264T (=DSM 44701T), isolated from a smear-ripened cheese.</title>
        <authorList>
            <consortium name="US DOE Joint Genome Institute (JGI-PGF)"/>
            <person name="Walter F."/>
            <person name="Albersmeier A."/>
            <person name="Kalinowski J."/>
            <person name="Ruckert C."/>
        </authorList>
    </citation>
    <scope>NUCLEOTIDE SEQUENCE</scope>
    <source>
        <strain evidence="23">KCTC 32513</strain>
    </source>
</reference>
<dbReference type="GO" id="GO:0005829">
    <property type="term" value="C:cytosol"/>
    <property type="evidence" value="ECO:0007669"/>
    <property type="project" value="TreeGrafter"/>
</dbReference>
<dbReference type="InterPro" id="IPR013520">
    <property type="entry name" value="Ribonucl_H"/>
</dbReference>
<evidence type="ECO:0000256" key="5">
    <source>
        <dbReference type="ARBA" id="ARBA00022695"/>
    </source>
</evidence>
<feature type="binding site" evidence="18">
    <location>
        <position position="158"/>
    </location>
    <ligand>
        <name>substrate</name>
    </ligand>
</feature>
<evidence type="ECO:0000256" key="10">
    <source>
        <dbReference type="ARBA" id="ARBA00022839"/>
    </source>
</evidence>
<keyword evidence="13 19" id="KW-0464">Manganese</keyword>
<dbReference type="CDD" id="cd06131">
    <property type="entry name" value="DNA_pol_III_epsilon_Ecoli_like"/>
    <property type="match status" value="1"/>
</dbReference>
<dbReference type="EMBL" id="BMZH01000002">
    <property type="protein sequence ID" value="GHA86650.1"/>
    <property type="molecule type" value="Genomic_DNA"/>
</dbReference>
<feature type="binding site" evidence="18">
    <location>
        <position position="10"/>
    </location>
    <ligand>
        <name>substrate</name>
    </ligand>
</feature>
<keyword evidence="9 20" id="KW-0378">Hydrolase</keyword>
<feature type="region of interest" description="Disordered" evidence="21">
    <location>
        <begin position="177"/>
        <end position="212"/>
    </location>
</feature>
<comment type="catalytic activity">
    <reaction evidence="16 20">
        <text>DNA(n) + a 2'-deoxyribonucleoside 5'-triphosphate = DNA(n+1) + diphosphate</text>
        <dbReference type="Rhea" id="RHEA:22508"/>
        <dbReference type="Rhea" id="RHEA-COMP:17339"/>
        <dbReference type="Rhea" id="RHEA-COMP:17340"/>
        <dbReference type="ChEBI" id="CHEBI:33019"/>
        <dbReference type="ChEBI" id="CHEBI:61560"/>
        <dbReference type="ChEBI" id="CHEBI:173112"/>
        <dbReference type="EC" id="2.7.7.7"/>
    </reaction>
</comment>
<protein>
    <recommendedName>
        <fullName evidence="3 20">DNA polymerase III subunit epsilon</fullName>
        <ecNumber evidence="2 20">2.7.7.7</ecNumber>
    </recommendedName>
</protein>
<evidence type="ECO:0000256" key="14">
    <source>
        <dbReference type="ARBA" id="ARBA00025483"/>
    </source>
</evidence>
<comment type="cofactor">
    <cofactor evidence="1 20">
        <name>Mn(2+)</name>
        <dbReference type="ChEBI" id="CHEBI:29035"/>
    </cofactor>
</comment>
<evidence type="ECO:0000256" key="16">
    <source>
        <dbReference type="ARBA" id="ARBA00049244"/>
    </source>
</evidence>
<evidence type="ECO:0000259" key="22">
    <source>
        <dbReference type="SMART" id="SM00479"/>
    </source>
</evidence>
<keyword evidence="11 19" id="KW-0460">Magnesium</keyword>
<feature type="binding site" evidence="19">
    <location>
        <position position="158"/>
    </location>
    <ligand>
        <name>a divalent metal cation</name>
        <dbReference type="ChEBI" id="CHEBI:60240"/>
        <label>1</label>
        <note>catalytic</note>
    </ligand>
</feature>
<dbReference type="GO" id="GO:0008408">
    <property type="term" value="F:3'-5' exonuclease activity"/>
    <property type="evidence" value="ECO:0007669"/>
    <property type="project" value="TreeGrafter"/>
</dbReference>
<evidence type="ECO:0000256" key="3">
    <source>
        <dbReference type="ARBA" id="ARBA00020352"/>
    </source>
</evidence>
<dbReference type="PANTHER" id="PTHR30231">
    <property type="entry name" value="DNA POLYMERASE III SUBUNIT EPSILON"/>
    <property type="match status" value="1"/>
</dbReference>
<feature type="binding site" evidence="19">
    <location>
        <position position="12"/>
    </location>
    <ligand>
        <name>a divalent metal cation</name>
        <dbReference type="ChEBI" id="CHEBI:60240"/>
        <label>1</label>
        <note>catalytic</note>
    </ligand>
</feature>
<keyword evidence="5 20" id="KW-0548">Nucleotidyltransferase</keyword>
<evidence type="ECO:0000256" key="15">
    <source>
        <dbReference type="ARBA" id="ARBA00026073"/>
    </source>
</evidence>
<evidence type="ECO:0000256" key="19">
    <source>
        <dbReference type="PIRSR" id="PIRSR606309-3"/>
    </source>
</evidence>
<comment type="subunit">
    <text evidence="15 20">DNA polymerase III contains a core (composed of alpha, epsilon and theta chains) that associates with a tau subunit. This core dimerizes to form the POLIII' complex. PolIII' associates with the gamma complex (composed of gamma, delta, delta', psi and chi chains) and with the beta chain to form the complete DNA polymerase III complex.</text>
</comment>
<name>A0A8J3G1N9_9PROT</name>
<dbReference type="RefSeq" id="WP_189495519.1">
    <property type="nucleotide sequence ID" value="NZ_BMZH01000002.1"/>
</dbReference>
<evidence type="ECO:0000256" key="8">
    <source>
        <dbReference type="ARBA" id="ARBA00022723"/>
    </source>
</evidence>
<dbReference type="InterPro" id="IPR036397">
    <property type="entry name" value="RNaseH_sf"/>
</dbReference>
<dbReference type="InterPro" id="IPR006309">
    <property type="entry name" value="DnaQ_proteo"/>
</dbReference>
<evidence type="ECO:0000256" key="6">
    <source>
        <dbReference type="ARBA" id="ARBA00022705"/>
    </source>
</evidence>
<keyword evidence="24" id="KW-1185">Reference proteome</keyword>
<feature type="active site" description="Proton acceptor" evidence="17">
    <location>
        <position position="153"/>
    </location>
</feature>
<gene>
    <name evidence="20 23" type="primary">dnaQ</name>
    <name evidence="23" type="ORF">GCM10009069_07330</name>
</gene>
<keyword evidence="4 20" id="KW-0808">Transferase</keyword>
<dbReference type="GO" id="GO:0003677">
    <property type="term" value="F:DNA binding"/>
    <property type="evidence" value="ECO:0007669"/>
    <property type="project" value="InterPro"/>
</dbReference>
<dbReference type="GO" id="GO:0045004">
    <property type="term" value="P:DNA replication proofreading"/>
    <property type="evidence" value="ECO:0007669"/>
    <property type="project" value="TreeGrafter"/>
</dbReference>
<dbReference type="GO" id="GO:0046872">
    <property type="term" value="F:metal ion binding"/>
    <property type="evidence" value="ECO:0007669"/>
    <property type="project" value="UniProtKB-KW"/>
</dbReference>
<feature type="binding site" evidence="18">
    <location>
        <position position="12"/>
    </location>
    <ligand>
        <name>substrate</name>
    </ligand>
</feature>
<evidence type="ECO:0000256" key="21">
    <source>
        <dbReference type="SAM" id="MobiDB-lite"/>
    </source>
</evidence>
<dbReference type="FunFam" id="3.30.420.10:FF:000012">
    <property type="entry name" value="DNA polymerase III subunit epsilon"/>
    <property type="match status" value="1"/>
</dbReference>
<keyword evidence="8 19" id="KW-0479">Metal-binding</keyword>
<dbReference type="GO" id="GO:0003887">
    <property type="term" value="F:DNA-directed DNA polymerase activity"/>
    <property type="evidence" value="ECO:0007669"/>
    <property type="project" value="UniProtKB-KW"/>
</dbReference>
<dbReference type="SUPFAM" id="SSF53098">
    <property type="entry name" value="Ribonuclease H-like"/>
    <property type="match status" value="1"/>
</dbReference>
<dbReference type="Pfam" id="PF00929">
    <property type="entry name" value="RNase_T"/>
    <property type="match status" value="1"/>
</dbReference>
<reference evidence="23" key="2">
    <citation type="submission" date="2020-09" db="EMBL/GenBank/DDBJ databases">
        <authorList>
            <person name="Sun Q."/>
            <person name="Kim S."/>
        </authorList>
    </citation>
    <scope>NUCLEOTIDE SEQUENCE</scope>
    <source>
        <strain evidence="23">KCTC 32513</strain>
    </source>
</reference>
<comment type="function">
    <text evidence="14 20">DNA polymerase III is a complex, multichain enzyme responsible for most of the replicative synthesis in bacteria. The epsilon subunit contain the editing function and is a proofreading 3'-5' exonuclease.</text>
</comment>
<evidence type="ECO:0000313" key="24">
    <source>
        <dbReference type="Proteomes" id="UP000634004"/>
    </source>
</evidence>
<keyword evidence="10 20" id="KW-0269">Exonuclease</keyword>
<comment type="caution">
    <text evidence="23">The sequence shown here is derived from an EMBL/GenBank/DDBJ whole genome shotgun (WGS) entry which is preliminary data.</text>
</comment>
<dbReference type="AlphaFoldDB" id="A0A8J3G1N9"/>
<evidence type="ECO:0000256" key="9">
    <source>
        <dbReference type="ARBA" id="ARBA00022801"/>
    </source>
</evidence>
<evidence type="ECO:0000256" key="12">
    <source>
        <dbReference type="ARBA" id="ARBA00022932"/>
    </source>
</evidence>
<dbReference type="PANTHER" id="PTHR30231:SF41">
    <property type="entry name" value="DNA POLYMERASE III SUBUNIT EPSILON"/>
    <property type="match status" value="1"/>
</dbReference>
<evidence type="ECO:0000256" key="17">
    <source>
        <dbReference type="PIRSR" id="PIRSR606309-1"/>
    </source>
</evidence>
<feature type="binding site" evidence="19">
    <location>
        <position position="10"/>
    </location>
    <ligand>
        <name>a divalent metal cation</name>
        <dbReference type="ChEBI" id="CHEBI:60240"/>
        <label>1</label>
        <note>catalytic</note>
    </ligand>
</feature>
<keyword evidence="7 20" id="KW-0540">Nuclease</keyword>
<dbReference type="Gene3D" id="3.30.420.10">
    <property type="entry name" value="Ribonuclease H-like superfamily/Ribonuclease H"/>
    <property type="match status" value="1"/>
</dbReference>
<dbReference type="NCBIfam" id="TIGR01406">
    <property type="entry name" value="dnaQ_proteo"/>
    <property type="match status" value="1"/>
</dbReference>
<dbReference type="NCBIfam" id="NF004316">
    <property type="entry name" value="PRK05711.1"/>
    <property type="match status" value="1"/>
</dbReference>
<evidence type="ECO:0000256" key="11">
    <source>
        <dbReference type="ARBA" id="ARBA00022842"/>
    </source>
</evidence>
<keyword evidence="6 20" id="KW-0235">DNA replication</keyword>
<evidence type="ECO:0000256" key="7">
    <source>
        <dbReference type="ARBA" id="ARBA00022722"/>
    </source>
</evidence>
<comment type="cofactor">
    <cofactor evidence="19">
        <name>Mg(2+)</name>
        <dbReference type="ChEBI" id="CHEBI:18420"/>
    </cofactor>
    <cofactor evidence="19">
        <name>Mn(2+)</name>
        <dbReference type="ChEBI" id="CHEBI:29035"/>
    </cofactor>
    <text evidence="19">Binds 2 divalent metal cations. Magnesium or manganese.</text>
</comment>
<evidence type="ECO:0000313" key="23">
    <source>
        <dbReference type="EMBL" id="GHA86650.1"/>
    </source>
</evidence>